<dbReference type="Proteomes" id="UP000031668">
    <property type="component" value="Unassembled WGS sequence"/>
</dbReference>
<sequence>MLVGKRIQLYIDVDDFDMYYASIIDTEDDISYMFRFYLEYENYYVKIHQIENVDQEFITVDVASLEAIEEAIMTFHHSYRSFFHEPDPDGYCRIAETIYNPCCDLDISHDLDADSYSESDEETFAFMNSE</sequence>
<proteinExistence type="predicted"/>
<evidence type="ECO:0000313" key="1">
    <source>
        <dbReference type="EMBL" id="KII74121.1"/>
    </source>
</evidence>
<gene>
    <name evidence="1" type="ORF">RF11_10914</name>
</gene>
<organism evidence="1 2">
    <name type="scientific">Thelohanellus kitauei</name>
    <name type="common">Myxosporean</name>
    <dbReference type="NCBI Taxonomy" id="669202"/>
    <lineage>
        <taxon>Eukaryota</taxon>
        <taxon>Metazoa</taxon>
        <taxon>Cnidaria</taxon>
        <taxon>Myxozoa</taxon>
        <taxon>Myxosporea</taxon>
        <taxon>Bivalvulida</taxon>
        <taxon>Platysporina</taxon>
        <taxon>Myxobolidae</taxon>
        <taxon>Thelohanellus</taxon>
    </lineage>
</organism>
<protein>
    <submittedName>
        <fullName evidence="1">Uncharacterized protein</fullName>
    </submittedName>
</protein>
<keyword evidence="2" id="KW-1185">Reference proteome</keyword>
<accession>A0A0C2N3A5</accession>
<dbReference type="EMBL" id="JWZT01000540">
    <property type="protein sequence ID" value="KII74121.1"/>
    <property type="molecule type" value="Genomic_DNA"/>
</dbReference>
<evidence type="ECO:0000313" key="2">
    <source>
        <dbReference type="Proteomes" id="UP000031668"/>
    </source>
</evidence>
<comment type="caution">
    <text evidence="1">The sequence shown here is derived from an EMBL/GenBank/DDBJ whole genome shotgun (WGS) entry which is preliminary data.</text>
</comment>
<reference evidence="1 2" key="1">
    <citation type="journal article" date="2014" name="Genome Biol. Evol.">
        <title>The genome of the myxosporean Thelohanellus kitauei shows adaptations to nutrient acquisition within its fish host.</title>
        <authorList>
            <person name="Yang Y."/>
            <person name="Xiong J."/>
            <person name="Zhou Z."/>
            <person name="Huo F."/>
            <person name="Miao W."/>
            <person name="Ran C."/>
            <person name="Liu Y."/>
            <person name="Zhang J."/>
            <person name="Feng J."/>
            <person name="Wang M."/>
            <person name="Wang M."/>
            <person name="Wang L."/>
            <person name="Yao B."/>
        </authorList>
    </citation>
    <scope>NUCLEOTIDE SEQUENCE [LARGE SCALE GENOMIC DNA]</scope>
    <source>
        <strain evidence="1">Wuqing</strain>
    </source>
</reference>
<name>A0A0C2N3A5_THEKT</name>
<dbReference type="AlphaFoldDB" id="A0A0C2N3A5"/>